<dbReference type="Proteomes" id="UP000287687">
    <property type="component" value="Unassembled WGS sequence"/>
</dbReference>
<reference evidence="1 2" key="1">
    <citation type="submission" date="2019-01" db="EMBL/GenBank/DDBJ databases">
        <title>The draft genome of Rhizobium sp. 24NR.</title>
        <authorList>
            <person name="Liu L."/>
            <person name="Liang L."/>
            <person name="Shi S."/>
            <person name="Xu L."/>
            <person name="Wang X."/>
            <person name="Li L."/>
            <person name="Zhang X."/>
        </authorList>
    </citation>
    <scope>NUCLEOTIDE SEQUENCE [LARGE SCALE GENOMIC DNA]</scope>
    <source>
        <strain evidence="1 2">24NR</strain>
    </source>
</reference>
<accession>A0A444L9Z6</accession>
<evidence type="ECO:0000313" key="1">
    <source>
        <dbReference type="EMBL" id="RWX74399.1"/>
    </source>
</evidence>
<dbReference type="OrthoDB" id="7169664at2"/>
<organism evidence="1 2">
    <name type="scientific">Neorhizobium lilium</name>
    <dbReference type="NCBI Taxonomy" id="2503024"/>
    <lineage>
        <taxon>Bacteria</taxon>
        <taxon>Pseudomonadati</taxon>
        <taxon>Pseudomonadota</taxon>
        <taxon>Alphaproteobacteria</taxon>
        <taxon>Hyphomicrobiales</taxon>
        <taxon>Rhizobiaceae</taxon>
        <taxon>Rhizobium/Agrobacterium group</taxon>
        <taxon>Neorhizobium</taxon>
    </lineage>
</organism>
<dbReference type="EMBL" id="SBIP01000008">
    <property type="protein sequence ID" value="RWX74399.1"/>
    <property type="molecule type" value="Genomic_DNA"/>
</dbReference>
<comment type="caution">
    <text evidence="1">The sequence shown here is derived from an EMBL/GenBank/DDBJ whole genome shotgun (WGS) entry which is preliminary data.</text>
</comment>
<proteinExistence type="predicted"/>
<dbReference type="RefSeq" id="WP_128445769.1">
    <property type="nucleotide sequence ID" value="NZ_SBIP01000008.1"/>
</dbReference>
<sequence length="334" mass="35520">MAASSRTGVSGKLWLLACLVVLFIALYTAGWFYAASLLREKTLAMLGSRASDGFAAECADADYRGYPFRIGLFCSKVSVDDRANGISASFGALRSAAQVYDPGHIVWEMDSPAELRSSRGLIVSTSWKSLQSSVVTKLKGVERAALVLQNPKTHIVSSANGQSFDINADRAEIHLRQNGPDLDAAVTLDGTDTAMEGLQQLLPRLTTSADLTLVGRAGMIDGSDPNGISLRQTKGEMREFRADLGEGRVLLLSGPFSFDDEGRMSGKLKLRVEKLAAWQESLSQAFPDLGPMLQTATSMLSALGGGANASLDITIKRGKILAGGLIPIGEIPPV</sequence>
<gene>
    <name evidence="1" type="ORF">EPK99_24755</name>
</gene>
<name>A0A444L9Z6_9HYPH</name>
<dbReference type="InterPro" id="IPR018666">
    <property type="entry name" value="DUF2125"/>
</dbReference>
<keyword evidence="2" id="KW-1185">Reference proteome</keyword>
<dbReference type="Pfam" id="PF09898">
    <property type="entry name" value="DUF2125"/>
    <property type="match status" value="1"/>
</dbReference>
<dbReference type="AlphaFoldDB" id="A0A444L9Z6"/>
<protein>
    <submittedName>
        <fullName evidence="1">DUF2125 domain-containing protein</fullName>
    </submittedName>
</protein>
<evidence type="ECO:0000313" key="2">
    <source>
        <dbReference type="Proteomes" id="UP000287687"/>
    </source>
</evidence>